<evidence type="ECO:0000313" key="2">
    <source>
        <dbReference type="EMBL" id="SDK96225.1"/>
    </source>
</evidence>
<dbReference type="EMBL" id="FNFP01000005">
    <property type="protein sequence ID" value="SDK96225.1"/>
    <property type="molecule type" value="Genomic_DNA"/>
</dbReference>
<feature type="transmembrane region" description="Helical" evidence="1">
    <location>
        <begin position="579"/>
        <end position="602"/>
    </location>
</feature>
<dbReference type="OrthoDB" id="3805529at2"/>
<feature type="transmembrane region" description="Helical" evidence="1">
    <location>
        <begin position="459"/>
        <end position="477"/>
    </location>
</feature>
<proteinExistence type="predicted"/>
<feature type="transmembrane region" description="Helical" evidence="1">
    <location>
        <begin position="497"/>
        <end position="522"/>
    </location>
</feature>
<feature type="transmembrane region" description="Helical" evidence="1">
    <location>
        <begin position="658"/>
        <end position="678"/>
    </location>
</feature>
<organism evidence="2 3">
    <name type="scientific">Natronincola ferrireducens</name>
    <dbReference type="NCBI Taxonomy" id="393762"/>
    <lineage>
        <taxon>Bacteria</taxon>
        <taxon>Bacillati</taxon>
        <taxon>Bacillota</taxon>
        <taxon>Clostridia</taxon>
        <taxon>Peptostreptococcales</taxon>
        <taxon>Natronincolaceae</taxon>
        <taxon>Natronincola</taxon>
    </lineage>
</organism>
<keyword evidence="1" id="KW-0812">Transmembrane</keyword>
<feature type="transmembrane region" description="Helical" evidence="1">
    <location>
        <begin position="634"/>
        <end position="651"/>
    </location>
</feature>
<feature type="transmembrane region" description="Helical" evidence="1">
    <location>
        <begin position="542"/>
        <end position="558"/>
    </location>
</feature>
<evidence type="ECO:0000256" key="1">
    <source>
        <dbReference type="SAM" id="Phobius"/>
    </source>
</evidence>
<dbReference type="AlphaFoldDB" id="A0A1G9G6L4"/>
<feature type="transmembrane region" description="Helical" evidence="1">
    <location>
        <begin position="410"/>
        <end position="427"/>
    </location>
</feature>
<protein>
    <submittedName>
        <fullName evidence="2">Uncharacterized protein</fullName>
    </submittedName>
</protein>
<dbReference type="RefSeq" id="WP_090553896.1">
    <property type="nucleotide sequence ID" value="NZ_FNFP01000005.1"/>
</dbReference>
<keyword evidence="1" id="KW-1133">Transmembrane helix</keyword>
<keyword evidence="3" id="KW-1185">Reference proteome</keyword>
<dbReference type="STRING" id="393762.SAMN05660472_02367"/>
<feature type="transmembrane region" description="Helical" evidence="1">
    <location>
        <begin position="684"/>
        <end position="708"/>
    </location>
</feature>
<dbReference type="Proteomes" id="UP000198718">
    <property type="component" value="Unassembled WGS sequence"/>
</dbReference>
<feature type="transmembrane region" description="Helical" evidence="1">
    <location>
        <begin position="434"/>
        <end position="453"/>
    </location>
</feature>
<name>A0A1G9G6L4_9FIRM</name>
<accession>A0A1G9G6L4</accession>
<reference evidence="2 3" key="1">
    <citation type="submission" date="2016-10" db="EMBL/GenBank/DDBJ databases">
        <authorList>
            <person name="de Groot N.N."/>
        </authorList>
    </citation>
    <scope>NUCLEOTIDE SEQUENCE [LARGE SCALE GENOMIC DNA]</scope>
    <source>
        <strain evidence="2 3">DSM 18346</strain>
    </source>
</reference>
<keyword evidence="1" id="KW-0472">Membrane</keyword>
<dbReference type="Pfam" id="PF18949">
    <property type="entry name" value="DUF5693"/>
    <property type="match status" value="1"/>
</dbReference>
<sequence>MKKNALLMAILMISVFVLGVTLNTRIAVEANNKAVDVVLDYPEFRDMAKQSDETLSWWFEKFAGLGVEYVGLQEETLESLLLENKQLEVLMGWQLLQEADWREKYPSEVAVYVDNKEVSEFDVFVATKSKEVFDFIRHGFTSRYASEKLEILSQEEYYAILLKGTMRDALYRNNYTLVDMDLKLSSPRHKPHSSKLMQVGLGFDREKINTIQQSGLKVLARPYTYREWMSEEYLKVTFEDLEAYDMKPPVFIFSGGEVLGYPVADDMLTRYMIENDIKAGLIETSVQRSHINLDGIDLLVRSLNYNAVRVFSVWPYIQQRFGYYNYEAAEEIENTLYRAVTERNIRFIYFKPFKVDQLSTRYNQFIYITDYNAYEEMFHRFENRIADHGMILGRSSSLEPIRVRIAKQTLMGWGIVAAGVLLLNYLLKLNNKIKYGLLAAGLLFVPAGFVVRPMLMDKVMAMGAAIIFPSLGMVYFCNRCFQYIYREPKEERLYKQILYAVKDLVVISAISLLGGLFVAGILSHIEYLLEMDIFRGVKISQLIPMVLFIGVYIAYFGYKRKIHYNHQPVLSYRDIKTFLLEDIKIIYVLLGVIVLGVGYVYLARTGHETNIQASTMELIIRNILEENLLARPRTKEFLIAFPILMLGIYLAKNKIKSFVFLLGLVAVIGQTSIVNTFSHLRTPVYLSFIRTLYALLIGIIMGILYILVFEAGKRLFLKIRDIKILQ</sequence>
<evidence type="ECO:0000313" key="3">
    <source>
        <dbReference type="Proteomes" id="UP000198718"/>
    </source>
</evidence>
<dbReference type="InterPro" id="IPR043748">
    <property type="entry name" value="DUF5693"/>
</dbReference>
<gene>
    <name evidence="2" type="ORF">SAMN05660472_02367</name>
</gene>